<reference evidence="2 3" key="1">
    <citation type="journal article" date="1998" name="Science">
        <title>Genome sequence of the nematode C. elegans: a platform for investigating biology.</title>
        <authorList>
            <consortium name="The C. elegans sequencing consortium"/>
            <person name="Sulson J.E."/>
            <person name="Waterston R."/>
        </authorList>
    </citation>
    <scope>NUCLEOTIDE SEQUENCE [LARGE SCALE GENOMIC DNA]</scope>
    <source>
        <strain evidence="2 3">Bristol N2</strain>
    </source>
</reference>
<dbReference type="AGR" id="WB:WBGene00022729"/>
<gene>
    <name evidence="2" type="ORF">CELE_ZK402.2</name>
    <name evidence="2 4" type="ORF">ZK402.2</name>
</gene>
<dbReference type="InterPro" id="IPR053315">
    <property type="entry name" value="Peptidase_C14A"/>
</dbReference>
<dbReference type="CTD" id="191312"/>
<dbReference type="PANTHER" id="PTHR23362">
    <property type="entry name" value="L-PLASTIN-RELATED"/>
    <property type="match status" value="1"/>
</dbReference>
<dbReference type="PANTHER" id="PTHR23362:SF0">
    <property type="entry name" value="CALPONIN-HOMOLOGY (CH) DOMAIN-CONTAINING PROTEIN-RELATED"/>
    <property type="match status" value="1"/>
</dbReference>
<dbReference type="Proteomes" id="UP000001940">
    <property type="component" value="Chromosome X"/>
</dbReference>
<dbReference type="FunCoup" id="Q23479">
    <property type="interactions" value="226"/>
</dbReference>
<dbReference type="STRING" id="6239.ZK402.2.1"/>
<name>Q23479_CAEEL</name>
<dbReference type="RefSeq" id="NP_508263.1">
    <property type="nucleotide sequence ID" value="NM_075862.1"/>
</dbReference>
<dbReference type="Pfam" id="PF04435">
    <property type="entry name" value="SPK"/>
    <property type="match status" value="1"/>
</dbReference>
<dbReference type="KEGG" id="cel:CELE_ZK402.2"/>
<dbReference type="PaxDb" id="6239-ZK402.2"/>
<evidence type="ECO:0000313" key="4">
    <source>
        <dbReference type="WormBase" id="ZK402.2"/>
    </source>
</evidence>
<dbReference type="Bgee" id="WBGene00022729">
    <property type="expression patterns" value="Expressed in embryo and 2 other cell types or tissues"/>
</dbReference>
<dbReference type="HOGENOM" id="CLU_2186317_0_0_1"/>
<protein>
    <submittedName>
        <fullName evidence="2">SPK domain-containing protein</fullName>
    </submittedName>
</protein>
<organism evidence="2 3">
    <name type="scientific">Caenorhabditis elegans</name>
    <dbReference type="NCBI Taxonomy" id="6239"/>
    <lineage>
        <taxon>Eukaryota</taxon>
        <taxon>Metazoa</taxon>
        <taxon>Ecdysozoa</taxon>
        <taxon>Nematoda</taxon>
        <taxon>Chromadorea</taxon>
        <taxon>Rhabditida</taxon>
        <taxon>Rhabditina</taxon>
        <taxon>Rhabditomorpha</taxon>
        <taxon>Rhabditoidea</taxon>
        <taxon>Rhabditidae</taxon>
        <taxon>Peloderinae</taxon>
        <taxon>Caenorhabditis</taxon>
    </lineage>
</organism>
<dbReference type="GeneID" id="191312"/>
<dbReference type="SMR" id="Q23479"/>
<evidence type="ECO:0000313" key="2">
    <source>
        <dbReference type="EMBL" id="CCD69743.1"/>
    </source>
</evidence>
<dbReference type="EMBL" id="BX284606">
    <property type="protein sequence ID" value="CCD69743.1"/>
    <property type="molecule type" value="Genomic_DNA"/>
</dbReference>
<accession>Q23479</accession>
<keyword evidence="3" id="KW-1185">Reference proteome</keyword>
<dbReference type="AlphaFoldDB" id="Q23479"/>
<dbReference type="WormBase" id="ZK402.2">
    <property type="protein sequence ID" value="CE05074"/>
    <property type="gene ID" value="WBGene00022729"/>
</dbReference>
<evidence type="ECO:0000259" key="1">
    <source>
        <dbReference type="SMART" id="SM00583"/>
    </source>
</evidence>
<dbReference type="PhylomeDB" id="Q23479"/>
<sequence length="109" mass="12449">MNAVWWQVRNLAPWLGVGNLAPHTTADDVRLMTFLVEKTKEANEPLVATKVFMEFGKKENARCSDGAYYRKFHKKLAPNMDQLDNYSIESRLRVMLGLAGKVSDDFLTQ</sequence>
<dbReference type="SMART" id="SM00583">
    <property type="entry name" value="SPK"/>
    <property type="match status" value="1"/>
</dbReference>
<feature type="domain" description="SPK" evidence="1">
    <location>
        <begin position="27"/>
        <end position="109"/>
    </location>
</feature>
<proteinExistence type="predicted"/>
<dbReference type="InterPro" id="IPR006570">
    <property type="entry name" value="SPK_dom"/>
</dbReference>
<evidence type="ECO:0000313" key="3">
    <source>
        <dbReference type="Proteomes" id="UP000001940"/>
    </source>
</evidence>
<dbReference type="InParanoid" id="Q23479"/>
<dbReference type="PIR" id="T27847">
    <property type="entry name" value="T27847"/>
</dbReference>
<dbReference type="OrthoDB" id="5911640at2759"/>
<dbReference type="UCSC" id="ZK402.2">
    <property type="organism name" value="c. elegans"/>
</dbReference>